<dbReference type="PANTHER" id="PTHR14352:SF2">
    <property type="entry name" value="HAUS AUGMIN-LIKE COMPLEX SUBUNIT 7"/>
    <property type="match status" value="1"/>
</dbReference>
<dbReference type="Proteomes" id="UP000515135">
    <property type="component" value="Unplaced"/>
</dbReference>
<dbReference type="InterPro" id="IPR010604">
    <property type="entry name" value="Plant_AUG7"/>
</dbReference>
<dbReference type="Pfam" id="PF06694">
    <property type="entry name" value="Plant_NMP1"/>
    <property type="match status" value="1"/>
</dbReference>
<name>A0A6P4Z445_BRABE</name>
<dbReference type="KEGG" id="bbel:109470011"/>
<proteinExistence type="predicted"/>
<dbReference type="GeneID" id="109470011"/>
<keyword evidence="1" id="KW-1185">Reference proteome</keyword>
<gene>
    <name evidence="2" type="primary">LOC109470011</name>
</gene>
<evidence type="ECO:0000313" key="2">
    <source>
        <dbReference type="RefSeq" id="XP_019624351.1"/>
    </source>
</evidence>
<evidence type="ECO:0000313" key="1">
    <source>
        <dbReference type="Proteomes" id="UP000515135"/>
    </source>
</evidence>
<organism evidence="1 2">
    <name type="scientific">Branchiostoma belcheri</name>
    <name type="common">Amphioxus</name>
    <dbReference type="NCBI Taxonomy" id="7741"/>
    <lineage>
        <taxon>Eukaryota</taxon>
        <taxon>Metazoa</taxon>
        <taxon>Chordata</taxon>
        <taxon>Cephalochordata</taxon>
        <taxon>Leptocardii</taxon>
        <taxon>Amphioxiformes</taxon>
        <taxon>Branchiostomatidae</taxon>
        <taxon>Branchiostoma</taxon>
    </lineage>
</organism>
<reference evidence="2" key="1">
    <citation type="submission" date="2025-08" db="UniProtKB">
        <authorList>
            <consortium name="RefSeq"/>
        </authorList>
    </citation>
    <scope>IDENTIFICATION</scope>
    <source>
        <tissue evidence="2">Gonad</tissue>
    </source>
</reference>
<protein>
    <submittedName>
        <fullName evidence="2">HAUS augmin-like complex subunit 7</fullName>
    </submittedName>
</protein>
<dbReference type="AlphaFoldDB" id="A0A6P4Z445"/>
<dbReference type="PANTHER" id="PTHR14352">
    <property type="entry name" value="HAUS AUGMIN-LIKE COMPLEX SUBUNIT 7"/>
    <property type="match status" value="1"/>
</dbReference>
<dbReference type="GO" id="GO:0070652">
    <property type="term" value="C:HAUS complex"/>
    <property type="evidence" value="ECO:0007669"/>
    <property type="project" value="TreeGrafter"/>
</dbReference>
<dbReference type="GO" id="GO:0051225">
    <property type="term" value="P:spindle assembly"/>
    <property type="evidence" value="ECO:0007669"/>
    <property type="project" value="TreeGrafter"/>
</dbReference>
<dbReference type="RefSeq" id="XP_019624351.1">
    <property type="nucleotide sequence ID" value="XM_019768792.1"/>
</dbReference>
<dbReference type="InterPro" id="IPR029711">
    <property type="entry name" value="Haus7-like"/>
</dbReference>
<dbReference type="GO" id="GO:0051011">
    <property type="term" value="F:microtubule minus-end binding"/>
    <property type="evidence" value="ECO:0007669"/>
    <property type="project" value="InterPro"/>
</dbReference>
<dbReference type="OrthoDB" id="6435999at2759"/>
<dbReference type="GO" id="GO:0031023">
    <property type="term" value="P:microtubule organizing center organization"/>
    <property type="evidence" value="ECO:0007669"/>
    <property type="project" value="TreeGrafter"/>
</dbReference>
<accession>A0A6P4Z445</accession>
<sequence length="375" mass="41590">MAAISRRKSEMAASFKARLESLDCPYLEGVEESWITQLIFTPGEHRLRLLQWLFSRIDPKLSDIVEGYHSTQEREQRLLFSASILGLCKKEDLDVVRGTCSFSVQASFVDQLLDMVCIIDSSQDATQRAMSSPGHISESRPLEEQAEADCHLMDRLSRQYTFQAMFSHKLDLLPPDIKHSVEKGWGDAGHQKGSGPDPPDVSTLLEAAAGLNRQLEISTAQLQDLQTKYTYGEPDPASVSKVSRTLGLVLSELAQLLTGFSYCYEQELRPWCNRAPPVLSELGPAFRRVHSLLTHLTQLLGSLDKLKTSYRSICQGTDPLGDQVSNRHDGLFNSLASISQSAALRLQDCMSALDQSVRRSSALQDSTLLASTTLS</sequence>